<dbReference type="SUPFAM" id="SSF57938">
    <property type="entry name" value="DnaJ/Hsp40 cysteine-rich domain"/>
    <property type="match status" value="1"/>
</dbReference>
<dbReference type="CDD" id="cd10719">
    <property type="entry name" value="DnaJ_zf"/>
    <property type="match status" value="1"/>
</dbReference>
<gene>
    <name evidence="10" type="ORF">PROFUN_03467</name>
</gene>
<feature type="signal peptide" evidence="7">
    <location>
        <begin position="1"/>
        <end position="21"/>
    </location>
</feature>
<dbReference type="Gene3D" id="2.10.230.10">
    <property type="entry name" value="Heat shock protein DnaJ, cysteine-rich domain"/>
    <property type="match status" value="1"/>
</dbReference>
<keyword evidence="3 6" id="KW-0863">Zinc-finger</keyword>
<dbReference type="Gene3D" id="2.60.260.20">
    <property type="entry name" value="Urease metallochaperone UreE, N-terminal domain"/>
    <property type="match status" value="2"/>
</dbReference>
<protein>
    <submittedName>
        <fullName evidence="10">Heat shock protein DnaJ family protein</fullName>
    </submittedName>
</protein>
<evidence type="ECO:0000313" key="10">
    <source>
        <dbReference type="EMBL" id="PRP73153.1"/>
    </source>
</evidence>
<dbReference type="InterPro" id="IPR002939">
    <property type="entry name" value="DnaJ_C"/>
</dbReference>
<dbReference type="GO" id="GO:0006457">
    <property type="term" value="P:protein folding"/>
    <property type="evidence" value="ECO:0007669"/>
    <property type="project" value="InterPro"/>
</dbReference>
<dbReference type="FunFam" id="2.10.230.10:FF:000002">
    <property type="entry name" value="Molecular chaperone DnaJ"/>
    <property type="match status" value="1"/>
</dbReference>
<dbReference type="GO" id="GO:0009408">
    <property type="term" value="P:response to heat"/>
    <property type="evidence" value="ECO:0007669"/>
    <property type="project" value="InterPro"/>
</dbReference>
<evidence type="ECO:0000259" key="8">
    <source>
        <dbReference type="PROSITE" id="PS50076"/>
    </source>
</evidence>
<accession>A0A2P6MN76</accession>
<dbReference type="InterPro" id="IPR036869">
    <property type="entry name" value="J_dom_sf"/>
</dbReference>
<dbReference type="InterPro" id="IPR018253">
    <property type="entry name" value="DnaJ_domain_CS"/>
</dbReference>
<dbReference type="InterPro" id="IPR008971">
    <property type="entry name" value="HSP40/DnaJ_pept-bd"/>
</dbReference>
<dbReference type="InterPro" id="IPR012724">
    <property type="entry name" value="DnaJ"/>
</dbReference>
<dbReference type="InParanoid" id="A0A2P6MN76"/>
<proteinExistence type="inferred from homology"/>
<evidence type="ECO:0000256" key="5">
    <source>
        <dbReference type="ARBA" id="ARBA00023186"/>
    </source>
</evidence>
<dbReference type="PRINTS" id="PR00625">
    <property type="entry name" value="JDOMAIN"/>
</dbReference>
<keyword evidence="10" id="KW-0346">Stress response</keyword>
<reference evidence="10 11" key="1">
    <citation type="journal article" date="2018" name="Genome Biol. Evol.">
        <title>Multiple Roots of Fruiting Body Formation in Amoebozoa.</title>
        <authorList>
            <person name="Hillmann F."/>
            <person name="Forbes G."/>
            <person name="Novohradska S."/>
            <person name="Ferling I."/>
            <person name="Riege K."/>
            <person name="Groth M."/>
            <person name="Westermann M."/>
            <person name="Marz M."/>
            <person name="Spaller T."/>
            <person name="Winckler T."/>
            <person name="Schaap P."/>
            <person name="Glockner G."/>
        </authorList>
    </citation>
    <scope>NUCLEOTIDE SEQUENCE [LARGE SCALE GENOMIC DNA]</scope>
    <source>
        <strain evidence="10 11">Jena</strain>
    </source>
</reference>
<dbReference type="PROSITE" id="PS51188">
    <property type="entry name" value="ZF_CR"/>
    <property type="match status" value="1"/>
</dbReference>
<dbReference type="PROSITE" id="PS50076">
    <property type="entry name" value="DNAJ_2"/>
    <property type="match status" value="1"/>
</dbReference>
<keyword evidence="7" id="KW-0732">Signal</keyword>
<evidence type="ECO:0000256" key="6">
    <source>
        <dbReference type="PROSITE-ProRule" id="PRU00546"/>
    </source>
</evidence>
<dbReference type="FunFam" id="2.60.260.20:FF:000013">
    <property type="entry name" value="DnaJ subfamily B member 11"/>
    <property type="match status" value="1"/>
</dbReference>
<dbReference type="Pfam" id="PF00684">
    <property type="entry name" value="DnaJ_CXXCXGXG"/>
    <property type="match status" value="1"/>
</dbReference>
<dbReference type="GO" id="GO:0005524">
    <property type="term" value="F:ATP binding"/>
    <property type="evidence" value="ECO:0007669"/>
    <property type="project" value="InterPro"/>
</dbReference>
<keyword evidence="5" id="KW-0143">Chaperone</keyword>
<organism evidence="10 11">
    <name type="scientific">Planoprotostelium fungivorum</name>
    <dbReference type="NCBI Taxonomy" id="1890364"/>
    <lineage>
        <taxon>Eukaryota</taxon>
        <taxon>Amoebozoa</taxon>
        <taxon>Evosea</taxon>
        <taxon>Variosea</taxon>
        <taxon>Cavosteliida</taxon>
        <taxon>Cavosteliaceae</taxon>
        <taxon>Planoprotostelium</taxon>
    </lineage>
</organism>
<name>A0A2P6MN76_9EUKA</name>
<keyword evidence="1 6" id="KW-0479">Metal-binding</keyword>
<dbReference type="SUPFAM" id="SSF46565">
    <property type="entry name" value="Chaperone J-domain"/>
    <property type="match status" value="1"/>
</dbReference>
<dbReference type="PROSITE" id="PS00636">
    <property type="entry name" value="DNAJ_1"/>
    <property type="match status" value="1"/>
</dbReference>
<evidence type="ECO:0000256" key="2">
    <source>
        <dbReference type="ARBA" id="ARBA00022737"/>
    </source>
</evidence>
<feature type="zinc finger region" description="CR-type" evidence="6">
    <location>
        <begin position="143"/>
        <end position="226"/>
    </location>
</feature>
<dbReference type="GO" id="GO:0030544">
    <property type="term" value="F:Hsp70 protein binding"/>
    <property type="evidence" value="ECO:0007669"/>
    <property type="project" value="InterPro"/>
</dbReference>
<feature type="domain" description="CR-type" evidence="9">
    <location>
        <begin position="143"/>
        <end position="226"/>
    </location>
</feature>
<dbReference type="Gene3D" id="1.10.287.110">
    <property type="entry name" value="DnaJ domain"/>
    <property type="match status" value="1"/>
</dbReference>
<dbReference type="InterPro" id="IPR001623">
    <property type="entry name" value="DnaJ_domain"/>
</dbReference>
<evidence type="ECO:0000256" key="4">
    <source>
        <dbReference type="ARBA" id="ARBA00022833"/>
    </source>
</evidence>
<dbReference type="CDD" id="cd10747">
    <property type="entry name" value="DnaJ_C"/>
    <property type="match status" value="1"/>
</dbReference>
<feature type="domain" description="J" evidence="8">
    <location>
        <begin position="24"/>
        <end position="86"/>
    </location>
</feature>
<evidence type="ECO:0000256" key="3">
    <source>
        <dbReference type="ARBA" id="ARBA00022771"/>
    </source>
</evidence>
<evidence type="ECO:0000256" key="1">
    <source>
        <dbReference type="ARBA" id="ARBA00022723"/>
    </source>
</evidence>
<dbReference type="InterPro" id="IPR036410">
    <property type="entry name" value="HSP_DnaJ_Cys-rich_dom_sf"/>
</dbReference>
<dbReference type="OrthoDB" id="550424at2759"/>
<keyword evidence="4 6" id="KW-0862">Zinc</keyword>
<dbReference type="HAMAP" id="MF_01152">
    <property type="entry name" value="DnaJ"/>
    <property type="match status" value="1"/>
</dbReference>
<evidence type="ECO:0000313" key="11">
    <source>
        <dbReference type="Proteomes" id="UP000241769"/>
    </source>
</evidence>
<dbReference type="PANTHER" id="PTHR43888">
    <property type="entry name" value="DNAJ-LIKE-2, ISOFORM A-RELATED"/>
    <property type="match status" value="1"/>
</dbReference>
<dbReference type="AlphaFoldDB" id="A0A2P6MN76"/>
<dbReference type="SUPFAM" id="SSF49493">
    <property type="entry name" value="HSP40/DnaJ peptide-binding domain"/>
    <property type="match status" value="2"/>
</dbReference>
<evidence type="ECO:0000256" key="7">
    <source>
        <dbReference type="SAM" id="SignalP"/>
    </source>
</evidence>
<dbReference type="STRING" id="1890364.A0A2P6MN76"/>
<dbReference type="Proteomes" id="UP000241769">
    <property type="component" value="Unassembled WGS sequence"/>
</dbReference>
<dbReference type="GO" id="GO:0008270">
    <property type="term" value="F:zinc ion binding"/>
    <property type="evidence" value="ECO:0007669"/>
    <property type="project" value="UniProtKB-KW"/>
</dbReference>
<dbReference type="CDD" id="cd06257">
    <property type="entry name" value="DnaJ"/>
    <property type="match status" value="1"/>
</dbReference>
<dbReference type="Pfam" id="PF01556">
    <property type="entry name" value="DnaJ_C"/>
    <property type="match status" value="1"/>
</dbReference>
<dbReference type="EMBL" id="MDYQ01000661">
    <property type="protein sequence ID" value="PRP73153.1"/>
    <property type="molecule type" value="Genomic_DNA"/>
</dbReference>
<dbReference type="SMART" id="SM00271">
    <property type="entry name" value="DnaJ"/>
    <property type="match status" value="1"/>
</dbReference>
<dbReference type="Pfam" id="PF00226">
    <property type="entry name" value="DnaJ"/>
    <property type="match status" value="1"/>
</dbReference>
<dbReference type="InterPro" id="IPR001305">
    <property type="entry name" value="HSP_DnaJ_Cys-rich_dom"/>
</dbReference>
<keyword evidence="2" id="KW-0677">Repeat</keyword>
<dbReference type="GO" id="GO:0051082">
    <property type="term" value="F:unfolded protein binding"/>
    <property type="evidence" value="ECO:0007669"/>
    <property type="project" value="InterPro"/>
</dbReference>
<comment type="caution">
    <text evidence="10">The sequence shown here is derived from an EMBL/GenBank/DDBJ whole genome shotgun (WGS) entry which is preliminary data.</text>
</comment>
<sequence>MNFKQVSVLSLLLLLLLSAFAGRDFYSILGVGKDASTRAIKKAYRELSLKYHPDKNAENKEKYIDIQNAYEILSNEDKRRTYDAHGEEGLQKGQGGGGGGSPFDFFFNNMFGQQQQQRGHQEKAKGTTITIPLEVTLSDLYNGKTLTVGYKKQVLCPKCHGSGAKNADDVTTCNECKGSGTRIVTQQLGPGFVTQTQRTCDKCGGKGKVVKSQCPFCKGSKVSTDDDFFVITVQEGAPNGHIISFENQADENPDETPGDVQFKVETLPHSTFQREGNDLKTTMTVTLLEALVGFNKTLTQLDGRQVLVSKAEITKPGEVIRVSHEGMPVLNSNSDAGDLFVTIQFEMPKSLSLEQKESLRTILS</sequence>
<keyword evidence="11" id="KW-1185">Reference proteome</keyword>
<evidence type="ECO:0000259" key="9">
    <source>
        <dbReference type="PROSITE" id="PS51188"/>
    </source>
</evidence>
<dbReference type="InterPro" id="IPR044713">
    <property type="entry name" value="DNJA1/2-like"/>
</dbReference>
<feature type="chain" id="PRO_5015160859" evidence="7">
    <location>
        <begin position="22"/>
        <end position="364"/>
    </location>
</feature>